<name>A0A5C8V970_9FLAO</name>
<evidence type="ECO:0000313" key="2">
    <source>
        <dbReference type="EMBL" id="TXN37740.1"/>
    </source>
</evidence>
<keyword evidence="3" id="KW-1185">Reference proteome</keyword>
<feature type="domain" description="DUF3806" evidence="1">
    <location>
        <begin position="108"/>
        <end position="164"/>
    </location>
</feature>
<evidence type="ECO:0000259" key="1">
    <source>
        <dbReference type="Pfam" id="PF12713"/>
    </source>
</evidence>
<gene>
    <name evidence="2" type="ORF">FVB32_05475</name>
</gene>
<dbReference type="AlphaFoldDB" id="A0A5C8V970"/>
<sequence>MKKPFIIYIILALAIIGKSCKQKVEEKTVVIDGQEIETTESEGRPSSNTSLKELTEEQLQLIEKDIEKAKIFAEKYSKVNQGILESKNLDLILNAWKMDLSPEKESEELVVALIGSAFGQNIVDNLDCEWKVLSDEYGTDLTVIHKEYKINGFPYSSVYKAIVEEREKSLDGIELIIKSKIQEAKSEMEIDIREK</sequence>
<evidence type="ECO:0000313" key="3">
    <source>
        <dbReference type="Proteomes" id="UP000321456"/>
    </source>
</evidence>
<dbReference type="Pfam" id="PF12713">
    <property type="entry name" value="DUF3806"/>
    <property type="match status" value="1"/>
</dbReference>
<comment type="caution">
    <text evidence="2">The sequence shown here is derived from an EMBL/GenBank/DDBJ whole genome shotgun (WGS) entry which is preliminary data.</text>
</comment>
<proteinExistence type="predicted"/>
<dbReference type="InterPro" id="IPR024266">
    <property type="entry name" value="DUF3806"/>
</dbReference>
<protein>
    <recommendedName>
        <fullName evidence="1">DUF3806 domain-containing protein</fullName>
    </recommendedName>
</protein>
<dbReference type="EMBL" id="VRUR01000001">
    <property type="protein sequence ID" value="TXN37740.1"/>
    <property type="molecule type" value="Genomic_DNA"/>
</dbReference>
<dbReference type="RefSeq" id="WP_147741962.1">
    <property type="nucleotide sequence ID" value="NZ_VRUR01000001.1"/>
</dbReference>
<accession>A0A5C8V970</accession>
<reference evidence="2 3" key="1">
    <citation type="submission" date="2019-08" db="EMBL/GenBank/DDBJ databases">
        <title>Professor.</title>
        <authorList>
            <person name="Park J.S."/>
        </authorList>
    </citation>
    <scope>NUCLEOTIDE SEQUENCE [LARGE SCALE GENOMIC DNA]</scope>
    <source>
        <strain evidence="2 3">176CP5-101</strain>
    </source>
</reference>
<organism evidence="2 3">
    <name type="scientific">Flagellimonas hymeniacidonis</name>
    <dbReference type="NCBI Taxonomy" id="2603628"/>
    <lineage>
        <taxon>Bacteria</taxon>
        <taxon>Pseudomonadati</taxon>
        <taxon>Bacteroidota</taxon>
        <taxon>Flavobacteriia</taxon>
        <taxon>Flavobacteriales</taxon>
        <taxon>Flavobacteriaceae</taxon>
        <taxon>Flagellimonas</taxon>
    </lineage>
</organism>
<dbReference type="Proteomes" id="UP000321456">
    <property type="component" value="Unassembled WGS sequence"/>
</dbReference>